<sequence length="411" mass="43338">MASKTTYIPRFLLPQHGPLWRSTTRTRTRTFARFSNTSEVGQVLVVRYASRISASAASRLAASTSSRTATPPSRASSSKSAATRAAKHSAPTRKASASASTSAPTSKTTTAAAAATPKTPTSRPSVEPNTPAPQPATTAEPGLQKTETSIPDETAAATTPPPRQEANDPSKPIVLEKPERFNPPSHGKRLPRSIPKHYGGAPTAEEAQSRKTKQYPGLPPPDNTWSHWFINSRGVHMFITLGTLSSLALYTFATNFQAKSPYADLIPPLSELPRHPFQYAGVCVDVLRMHEEHESAVTAEKRRRRVDDVQKRNDYRKAHGLEPATGWWGASSSSNSGQAESGAGAGAGAGAQEAGGDDNGAREVGAAAAAAAATAVATAPVPAIGSAEPQPTPPAADLTPEGKRKKFWGIF</sequence>
<reference evidence="3" key="1">
    <citation type="journal article" date="2013" name="Genome Announc.">
        <title>Draft genome sequence of the grapevine dieback fungus Eutypa lata UCR-EL1.</title>
        <authorList>
            <person name="Blanco-Ulate B."/>
            <person name="Rolshausen P.E."/>
            <person name="Cantu D."/>
        </authorList>
    </citation>
    <scope>NUCLEOTIDE SEQUENCE [LARGE SCALE GENOMIC DNA]</scope>
    <source>
        <strain evidence="3">UCR-EL1</strain>
    </source>
</reference>
<feature type="compositionally biased region" description="Basic and acidic residues" evidence="1">
    <location>
        <begin position="305"/>
        <end position="320"/>
    </location>
</feature>
<dbReference type="STRING" id="1287681.M7SDJ2"/>
<proteinExistence type="predicted"/>
<dbReference type="Proteomes" id="UP000012174">
    <property type="component" value="Unassembled WGS sequence"/>
</dbReference>
<feature type="region of interest" description="Disordered" evidence="1">
    <location>
        <begin position="294"/>
        <end position="404"/>
    </location>
</feature>
<dbReference type="eggNOG" id="ENOG502S0PN">
    <property type="taxonomic scope" value="Eukaryota"/>
</dbReference>
<dbReference type="KEGG" id="ela:UCREL1_10801"/>
<feature type="compositionally biased region" description="Low complexity" evidence="1">
    <location>
        <begin position="92"/>
        <end position="141"/>
    </location>
</feature>
<evidence type="ECO:0000256" key="1">
    <source>
        <dbReference type="SAM" id="MobiDB-lite"/>
    </source>
</evidence>
<dbReference type="OrthoDB" id="5397827at2759"/>
<dbReference type="OMA" id="TWSHWFI"/>
<evidence type="ECO:0000313" key="2">
    <source>
        <dbReference type="EMBL" id="EMR62263.1"/>
    </source>
</evidence>
<dbReference type="HOGENOM" id="CLU_061830_0_0_1"/>
<evidence type="ECO:0000313" key="3">
    <source>
        <dbReference type="Proteomes" id="UP000012174"/>
    </source>
</evidence>
<protein>
    <submittedName>
        <fullName evidence="2">Putative major facilitator superfamily protein</fullName>
    </submittedName>
</protein>
<dbReference type="AlphaFoldDB" id="M7SDJ2"/>
<feature type="compositionally biased region" description="Low complexity" evidence="1">
    <location>
        <begin position="57"/>
        <end position="84"/>
    </location>
</feature>
<gene>
    <name evidence="2" type="ORF">UCREL1_10801</name>
</gene>
<feature type="compositionally biased region" description="Basic residues" evidence="1">
    <location>
        <begin position="186"/>
        <end position="195"/>
    </location>
</feature>
<keyword evidence="3" id="KW-1185">Reference proteome</keyword>
<organism evidence="2 3">
    <name type="scientific">Eutypa lata (strain UCR-EL1)</name>
    <name type="common">Grapevine dieback disease fungus</name>
    <name type="synonym">Eutypa armeniacae</name>
    <dbReference type="NCBI Taxonomy" id="1287681"/>
    <lineage>
        <taxon>Eukaryota</taxon>
        <taxon>Fungi</taxon>
        <taxon>Dikarya</taxon>
        <taxon>Ascomycota</taxon>
        <taxon>Pezizomycotina</taxon>
        <taxon>Sordariomycetes</taxon>
        <taxon>Xylariomycetidae</taxon>
        <taxon>Xylariales</taxon>
        <taxon>Diatrypaceae</taxon>
        <taxon>Eutypa</taxon>
    </lineage>
</organism>
<feature type="compositionally biased region" description="Low complexity" evidence="1">
    <location>
        <begin position="326"/>
        <end position="342"/>
    </location>
</feature>
<feature type="region of interest" description="Disordered" evidence="1">
    <location>
        <begin position="57"/>
        <end position="220"/>
    </location>
</feature>
<dbReference type="EMBL" id="KB707462">
    <property type="protein sequence ID" value="EMR62263.1"/>
    <property type="molecule type" value="Genomic_DNA"/>
</dbReference>
<feature type="compositionally biased region" description="Low complexity" evidence="1">
    <location>
        <begin position="366"/>
        <end position="383"/>
    </location>
</feature>
<name>M7SDJ2_EUTLA</name>
<accession>M7SDJ2</accession>